<feature type="transmembrane region" description="Helical" evidence="7">
    <location>
        <begin position="762"/>
        <end position="788"/>
    </location>
</feature>
<evidence type="ECO:0000256" key="7">
    <source>
        <dbReference type="SAM" id="Phobius"/>
    </source>
</evidence>
<name>J3NBY0_ORYBR</name>
<evidence type="ECO:0000256" key="3">
    <source>
        <dbReference type="ARBA" id="ARBA00022692"/>
    </source>
</evidence>
<dbReference type="GO" id="GO:0016020">
    <property type="term" value="C:membrane"/>
    <property type="evidence" value="ECO:0007669"/>
    <property type="project" value="UniProtKB-SubCell"/>
</dbReference>
<dbReference type="InterPro" id="IPR047259">
    <property type="entry name" value="QUIRKY-like"/>
</dbReference>
<proteinExistence type="inferred from homology"/>
<accession>J3NBY0</accession>
<dbReference type="PANTHER" id="PTHR31425:SF32">
    <property type="entry name" value="MULTIPLE C2 DOMAIN AND TRANSMEMBRANE REGION PROTEIN 9"/>
    <property type="match status" value="1"/>
</dbReference>
<dbReference type="SMART" id="SM00239">
    <property type="entry name" value="C2"/>
    <property type="match status" value="3"/>
</dbReference>
<evidence type="ECO:0000256" key="6">
    <source>
        <dbReference type="ARBA" id="ARBA00023136"/>
    </source>
</evidence>
<keyword evidence="10" id="KW-1185">Reference proteome</keyword>
<dbReference type="Pfam" id="PF08372">
    <property type="entry name" value="PRT_C"/>
    <property type="match status" value="1"/>
</dbReference>
<feature type="transmembrane region" description="Helical" evidence="7">
    <location>
        <begin position="874"/>
        <end position="892"/>
    </location>
</feature>
<evidence type="ECO:0000259" key="8">
    <source>
        <dbReference type="PROSITE" id="PS50004"/>
    </source>
</evidence>
<dbReference type="InterPro" id="IPR035892">
    <property type="entry name" value="C2_domain_sf"/>
</dbReference>
<evidence type="ECO:0000256" key="4">
    <source>
        <dbReference type="ARBA" id="ARBA00022737"/>
    </source>
</evidence>
<evidence type="ECO:0000313" key="9">
    <source>
        <dbReference type="EnsemblPlants" id="OB12G14880.1"/>
    </source>
</evidence>
<comment type="similarity">
    <text evidence="2">Belongs to the MCTP family.</text>
</comment>
<evidence type="ECO:0000313" key="10">
    <source>
        <dbReference type="Proteomes" id="UP000006038"/>
    </source>
</evidence>
<evidence type="ECO:0000256" key="5">
    <source>
        <dbReference type="ARBA" id="ARBA00022989"/>
    </source>
</evidence>
<evidence type="ECO:0000256" key="1">
    <source>
        <dbReference type="ARBA" id="ARBA00004141"/>
    </source>
</evidence>
<comment type="subcellular location">
    <subcellularLocation>
        <location evidence="1">Membrane</location>
        <topology evidence="1">Multi-pass membrane protein</topology>
    </subcellularLocation>
</comment>
<dbReference type="Gene3D" id="2.60.40.150">
    <property type="entry name" value="C2 domain"/>
    <property type="match status" value="4"/>
</dbReference>
<dbReference type="InterPro" id="IPR047255">
    <property type="entry name" value="C2D_MCTP_PRT_plant"/>
</dbReference>
<dbReference type="STRING" id="4533.J3NBY0"/>
<dbReference type="eggNOG" id="ENOG502QR9H">
    <property type="taxonomic scope" value="Eukaryota"/>
</dbReference>
<dbReference type="AlphaFoldDB" id="J3NBY0"/>
<reference evidence="9" key="1">
    <citation type="journal article" date="2013" name="Nat. Commun.">
        <title>Whole-genome sequencing of Oryza brachyantha reveals mechanisms underlying Oryza genome evolution.</title>
        <authorList>
            <person name="Chen J."/>
            <person name="Huang Q."/>
            <person name="Gao D."/>
            <person name="Wang J."/>
            <person name="Lang Y."/>
            <person name="Liu T."/>
            <person name="Li B."/>
            <person name="Bai Z."/>
            <person name="Luis Goicoechea J."/>
            <person name="Liang C."/>
            <person name="Chen C."/>
            <person name="Zhang W."/>
            <person name="Sun S."/>
            <person name="Liao Y."/>
            <person name="Zhang X."/>
            <person name="Yang L."/>
            <person name="Song C."/>
            <person name="Wang M."/>
            <person name="Shi J."/>
            <person name="Liu G."/>
            <person name="Liu J."/>
            <person name="Zhou H."/>
            <person name="Zhou W."/>
            <person name="Yu Q."/>
            <person name="An N."/>
            <person name="Chen Y."/>
            <person name="Cai Q."/>
            <person name="Wang B."/>
            <person name="Liu B."/>
            <person name="Min J."/>
            <person name="Huang Y."/>
            <person name="Wu H."/>
            <person name="Li Z."/>
            <person name="Zhang Y."/>
            <person name="Yin Y."/>
            <person name="Song W."/>
            <person name="Jiang J."/>
            <person name="Jackson S.A."/>
            <person name="Wing R.A."/>
            <person name="Wang J."/>
            <person name="Chen M."/>
        </authorList>
    </citation>
    <scope>NUCLEOTIDE SEQUENCE [LARGE SCALE GENOMIC DNA]</scope>
    <source>
        <strain evidence="9">cv. IRGC 101232</strain>
    </source>
</reference>
<feature type="domain" description="C2" evidence="8">
    <location>
        <begin position="178"/>
        <end position="305"/>
    </location>
</feature>
<dbReference type="Pfam" id="PF00168">
    <property type="entry name" value="C2"/>
    <property type="match status" value="3"/>
</dbReference>
<dbReference type="InterPro" id="IPR000008">
    <property type="entry name" value="C2_dom"/>
</dbReference>
<dbReference type="CDD" id="cd08379">
    <property type="entry name" value="C2D_MCTP_PRT_plant"/>
    <property type="match status" value="1"/>
</dbReference>
<dbReference type="Proteomes" id="UP000006038">
    <property type="component" value="Chromosome 12"/>
</dbReference>
<dbReference type="Gramene" id="OB12G14880.1">
    <property type="protein sequence ID" value="OB12G14880.1"/>
    <property type="gene ID" value="OB12G14880"/>
</dbReference>
<evidence type="ECO:0000256" key="2">
    <source>
        <dbReference type="ARBA" id="ARBA00007923"/>
    </source>
</evidence>
<dbReference type="HOGENOM" id="CLU_003762_1_0_1"/>
<dbReference type="PANTHER" id="PTHR31425">
    <property type="entry name" value="PHOSPHORIBOSYLANTHRANILATE TRANSFERASE ISOFORM 1"/>
    <property type="match status" value="1"/>
</dbReference>
<dbReference type="PROSITE" id="PS50004">
    <property type="entry name" value="C2"/>
    <property type="match status" value="3"/>
</dbReference>
<organism evidence="9">
    <name type="scientific">Oryza brachyantha</name>
    <name type="common">malo sina</name>
    <dbReference type="NCBI Taxonomy" id="4533"/>
    <lineage>
        <taxon>Eukaryota</taxon>
        <taxon>Viridiplantae</taxon>
        <taxon>Streptophyta</taxon>
        <taxon>Embryophyta</taxon>
        <taxon>Tracheophyta</taxon>
        <taxon>Spermatophyta</taxon>
        <taxon>Magnoliopsida</taxon>
        <taxon>Liliopsida</taxon>
        <taxon>Poales</taxon>
        <taxon>Poaceae</taxon>
        <taxon>BOP clade</taxon>
        <taxon>Oryzoideae</taxon>
        <taxon>Oryzeae</taxon>
        <taxon>Oryzinae</taxon>
        <taxon>Oryza</taxon>
    </lineage>
</organism>
<feature type="domain" description="C2" evidence="8">
    <location>
        <begin position="1"/>
        <end position="110"/>
    </location>
</feature>
<protein>
    <recommendedName>
        <fullName evidence="8">C2 domain-containing protein</fullName>
    </recommendedName>
</protein>
<reference evidence="9" key="2">
    <citation type="submission" date="2013-04" db="UniProtKB">
        <authorList>
            <consortium name="EnsemblPlants"/>
        </authorList>
    </citation>
    <scope>IDENTIFICATION</scope>
</reference>
<feature type="domain" description="C2" evidence="8">
    <location>
        <begin position="511"/>
        <end position="631"/>
    </location>
</feature>
<keyword evidence="5 7" id="KW-1133">Transmembrane helix</keyword>
<dbReference type="SUPFAM" id="SSF49562">
    <property type="entry name" value="C2 domain (Calcium/lipid-binding domain, CaLB)"/>
    <property type="match status" value="4"/>
</dbReference>
<sequence>MATSNLVVEVTSADIPSSSNTSPANYFAEVCFNGQNARTAIKQDVAVWNERFCFDMRQRDKGPCGDLILEAAVYSYDQISDSKSLLGKVLLSDEYFHRHGANVDPVQYPLLNSTGHENGKVRLKLFLIDAADRILLESEGNNGLNDIYDYLFKSKDGYVEDDNVDQHGPVSLEPDDAAPTEINPNFEPGRLVERMQLLFVRVIKARKLPDMDANGSLDPYVEVQFGAFNRGVTKCLKRSKNPEWKETFAFSFQFQHGQTPNPGVDVIVNDKDVVKDDFVGKVHFDLKDIPTRSPDDDAPLEPTWYPLLDQCGTKLEQASLLLTIWIGSQADEAYRDVWVSLYSSKVYEKPNLWWLRVTIVEVQGVTVRHDDGAAADGRNAQRDTELRCRARLGKQIQRTRAVTKQTTTSGSYEWRYEWKQDLLLVAAEPFFEGVLELEAVIDSSKTVIGQLILPLSAIGTSGDMPVPDRWFDLTRPAAAVQLEDSVDIANSRMRICLNVILDGRYHIVHDSRGYLDDTRPADRALWRAPIGRVHLGILRATGLPLRKNRSAMNPYCVAKYGDKWVRTRTVLDDGGAEHVFNEQHTWSVYDIATVLTVGVFDHCPDAPHREIGKVRIHLSSLERGRIYAHSYRLIILERDGVKRTGELQLAVKLSCGIALLRTYARPVLPRMHYTHPLSATENEELRSGAANVMALRFGRAEPPLRSEVVACMCSAAASGYHHWSLRKSKANFHRLVQLASPFVSLFHGVESVRSWRDPAATLLALAIFFVALWFHDLVPTMLFLCVVFKGVWNYRFRPTLPPYVDYRVSYLDVVHPDELDEEFDTFKSSREANLLRMRYDRLRMISGRVQTVVGDIASQGEKIRSLLSWRDPRATAIFQLFLLTAAVVVYLAPKKLLVGLAGLYIMRPPRYREKNTPSTIASFISRLPSNRDNLM</sequence>
<keyword evidence="3 7" id="KW-0812">Transmembrane</keyword>
<dbReference type="OMA" id="PLEPTWY"/>
<keyword evidence="4" id="KW-0677">Repeat</keyword>
<dbReference type="InterPro" id="IPR013583">
    <property type="entry name" value="MCTP_C"/>
</dbReference>
<dbReference type="EnsemblPlants" id="OB12G14880.1">
    <property type="protein sequence ID" value="OB12G14880.1"/>
    <property type="gene ID" value="OB12G14880"/>
</dbReference>
<keyword evidence="6 7" id="KW-0472">Membrane</keyword>